<protein>
    <recommendedName>
        <fullName evidence="5">Cuticle protein</fullName>
    </recommendedName>
</protein>
<name>A0A9J6GB05_HAELO</name>
<dbReference type="VEuPathDB" id="VectorBase:HLOH_049651"/>
<gene>
    <name evidence="3" type="ORF">HPB48_021233</name>
</gene>
<accession>A0A9J6GB05</accession>
<evidence type="ECO:0000313" key="4">
    <source>
        <dbReference type="Proteomes" id="UP000821853"/>
    </source>
</evidence>
<dbReference type="Pfam" id="PF00379">
    <property type="entry name" value="Chitin_bind_4"/>
    <property type="match status" value="1"/>
</dbReference>
<dbReference type="PANTHER" id="PTHR10380">
    <property type="entry name" value="CUTICLE PROTEIN"/>
    <property type="match status" value="1"/>
</dbReference>
<evidence type="ECO:0000256" key="2">
    <source>
        <dbReference type="PROSITE-ProRule" id="PRU00497"/>
    </source>
</evidence>
<dbReference type="GO" id="GO:0062129">
    <property type="term" value="C:chitin-based extracellular matrix"/>
    <property type="evidence" value="ECO:0007669"/>
    <property type="project" value="TreeGrafter"/>
</dbReference>
<evidence type="ECO:0000313" key="3">
    <source>
        <dbReference type="EMBL" id="KAH9371572.1"/>
    </source>
</evidence>
<dbReference type="PROSITE" id="PS00233">
    <property type="entry name" value="CHIT_BIND_RR_1"/>
    <property type="match status" value="1"/>
</dbReference>
<dbReference type="PROSITE" id="PS51155">
    <property type="entry name" value="CHIT_BIND_RR_2"/>
    <property type="match status" value="1"/>
</dbReference>
<dbReference type="AlphaFoldDB" id="A0A9J6GB05"/>
<dbReference type="Proteomes" id="UP000821853">
    <property type="component" value="Chromosome 3"/>
</dbReference>
<dbReference type="Gene3D" id="3.10.50.10">
    <property type="match status" value="1"/>
</dbReference>
<keyword evidence="4" id="KW-1185">Reference proteome</keyword>
<sequence length="152" mass="16630">MIFPSIRLYENRGKSTTTLVKAKIYPFYVLFHPRQPPQPYSFGYDNTDEYGTQAFHKEEGDANNVKTGSYGYRDANGLFRIVRYVADANGFRVTIDTNEPGTRPGSSADAVFNAKPVVAPAATQVAGYGAGRQQGYGRDTAGGYGSRVPWTG</sequence>
<organism evidence="3 4">
    <name type="scientific">Haemaphysalis longicornis</name>
    <name type="common">Bush tick</name>
    <dbReference type="NCBI Taxonomy" id="44386"/>
    <lineage>
        <taxon>Eukaryota</taxon>
        <taxon>Metazoa</taxon>
        <taxon>Ecdysozoa</taxon>
        <taxon>Arthropoda</taxon>
        <taxon>Chelicerata</taxon>
        <taxon>Arachnida</taxon>
        <taxon>Acari</taxon>
        <taxon>Parasitiformes</taxon>
        <taxon>Ixodida</taxon>
        <taxon>Ixodoidea</taxon>
        <taxon>Ixodidae</taxon>
        <taxon>Haemaphysalinae</taxon>
        <taxon>Haemaphysalis</taxon>
    </lineage>
</organism>
<dbReference type="OMA" id="QAFHKEE"/>
<dbReference type="GO" id="GO:0008010">
    <property type="term" value="F:structural constituent of chitin-based larval cuticle"/>
    <property type="evidence" value="ECO:0007669"/>
    <property type="project" value="TreeGrafter"/>
</dbReference>
<reference evidence="3 4" key="1">
    <citation type="journal article" date="2020" name="Cell">
        <title>Large-Scale Comparative Analyses of Tick Genomes Elucidate Their Genetic Diversity and Vector Capacities.</title>
        <authorList>
            <consortium name="Tick Genome and Microbiome Consortium (TIGMIC)"/>
            <person name="Jia N."/>
            <person name="Wang J."/>
            <person name="Shi W."/>
            <person name="Du L."/>
            <person name="Sun Y."/>
            <person name="Zhan W."/>
            <person name="Jiang J.F."/>
            <person name="Wang Q."/>
            <person name="Zhang B."/>
            <person name="Ji P."/>
            <person name="Bell-Sakyi L."/>
            <person name="Cui X.M."/>
            <person name="Yuan T.T."/>
            <person name="Jiang B.G."/>
            <person name="Yang W.F."/>
            <person name="Lam T.T."/>
            <person name="Chang Q.C."/>
            <person name="Ding S.J."/>
            <person name="Wang X.J."/>
            <person name="Zhu J.G."/>
            <person name="Ruan X.D."/>
            <person name="Zhao L."/>
            <person name="Wei J.T."/>
            <person name="Ye R.Z."/>
            <person name="Que T.C."/>
            <person name="Du C.H."/>
            <person name="Zhou Y.H."/>
            <person name="Cheng J.X."/>
            <person name="Dai P.F."/>
            <person name="Guo W.B."/>
            <person name="Han X.H."/>
            <person name="Huang E.J."/>
            <person name="Li L.F."/>
            <person name="Wei W."/>
            <person name="Gao Y.C."/>
            <person name="Liu J.Z."/>
            <person name="Shao H.Z."/>
            <person name="Wang X."/>
            <person name="Wang C.C."/>
            <person name="Yang T.C."/>
            <person name="Huo Q.B."/>
            <person name="Li W."/>
            <person name="Chen H.Y."/>
            <person name="Chen S.E."/>
            <person name="Zhou L.G."/>
            <person name="Ni X.B."/>
            <person name="Tian J.H."/>
            <person name="Sheng Y."/>
            <person name="Liu T."/>
            <person name="Pan Y.S."/>
            <person name="Xia L.Y."/>
            <person name="Li J."/>
            <person name="Zhao F."/>
            <person name="Cao W.C."/>
        </authorList>
    </citation>
    <scope>NUCLEOTIDE SEQUENCE [LARGE SCALE GENOMIC DNA]</scope>
    <source>
        <strain evidence="3">HaeL-2018</strain>
    </source>
</reference>
<proteinExistence type="predicted"/>
<dbReference type="InterPro" id="IPR031311">
    <property type="entry name" value="CHIT_BIND_RR_consensus"/>
</dbReference>
<dbReference type="OrthoDB" id="6355127at2759"/>
<keyword evidence="1 2" id="KW-0193">Cuticle</keyword>
<comment type="caution">
    <text evidence="3">The sequence shown here is derived from an EMBL/GenBank/DDBJ whole genome shotgun (WGS) entry which is preliminary data.</text>
</comment>
<dbReference type="InterPro" id="IPR029070">
    <property type="entry name" value="Chitinase_insertion_sf"/>
</dbReference>
<evidence type="ECO:0008006" key="5">
    <source>
        <dbReference type="Google" id="ProtNLM"/>
    </source>
</evidence>
<dbReference type="InterPro" id="IPR000618">
    <property type="entry name" value="Insect_cuticle"/>
</dbReference>
<dbReference type="EMBL" id="JABSTR010000005">
    <property type="protein sequence ID" value="KAH9371572.1"/>
    <property type="molecule type" value="Genomic_DNA"/>
</dbReference>
<dbReference type="PANTHER" id="PTHR10380:SF173">
    <property type="entry name" value="CUTICULAR PROTEIN 47EF, ISOFORM C-RELATED"/>
    <property type="match status" value="1"/>
</dbReference>
<evidence type="ECO:0000256" key="1">
    <source>
        <dbReference type="ARBA" id="ARBA00022460"/>
    </source>
</evidence>
<dbReference type="InterPro" id="IPR050468">
    <property type="entry name" value="Cuticle_Struct_Prot"/>
</dbReference>